<protein>
    <submittedName>
        <fullName evidence="1">Uncharacterized protein</fullName>
    </submittedName>
</protein>
<accession>A0A2V0RIN8</accession>
<sequence>MLLVDLLNRVINDAFSAGIADVLTVLEGQFFTVDDVTTDDIELFGRAIMGSAARHALLELTTEANRVRTTNDDEVNSKWFSTCFDDVVIAVSKGWKERLDLQFGATPTECVQAMDDYKEIVRRVGTTVPAHPLQIPQPTIGNQDLMDAWCHDHDLPPARPGTCESNLVWIIKKEFSSDITESGVHMWIHKRAELAASIRVAYAEKTADHVKRWTLLLMPIDDGAANLDDYHRGYVTAVSAAVGTQRVEFMEHLRDSLTVPNPTPTPYAPYVPIVLQNDTYNELVRDMTLGFDRTSMFDCIKCRPGGNGLHRLMRLALNPTNIDDIIWCRTTAKTRPLTGYSVIRCVEKRTNSAGRDPLHNVDIRPVYVGGNDLTFGKSQLRYTDLSPGNKVFISVNAGVPEYVPFTVMEVQNVSHKFRNRITRGRLCDVANTLLRGWDVTEFRCHIQTGMLSFSFTGDAKLQVMRPPSPPPMAGGGMGGGRKRNIARTDHEEDYDDAVDDGMMLF</sequence>
<comment type="caution">
    <text evidence="1">The sequence shown here is derived from an EMBL/GenBank/DDBJ whole genome shotgun (WGS) entry which is preliminary data.</text>
</comment>
<dbReference type="EMBL" id="BDQC01000207">
    <property type="protein sequence ID" value="GBH22618.1"/>
    <property type="molecule type" value="Genomic_RNA"/>
</dbReference>
<name>A0A2V0RIN8_9ZZZZ</name>
<proteinExistence type="predicted"/>
<dbReference type="AlphaFoldDB" id="A0A2V0RIN8"/>
<reference evidence="1" key="1">
    <citation type="submission" date="2017-04" db="EMBL/GenBank/DDBJ databases">
        <title>Unveiling RNA virosphere associated with marine microorganisms.</title>
        <authorList>
            <person name="Urayama S."/>
            <person name="Takaki Y."/>
            <person name="Nishi S."/>
            <person name="Yoshida Y."/>
            <person name="Deguchi S."/>
            <person name="Takai K."/>
            <person name="Nunoura T."/>
        </authorList>
    </citation>
    <scope>NUCLEOTIDE SEQUENCE</scope>
</reference>
<organism evidence="1">
    <name type="scientific">viral metagenome</name>
    <dbReference type="NCBI Taxonomy" id="1070528"/>
    <lineage>
        <taxon>unclassified sequences</taxon>
        <taxon>metagenomes</taxon>
        <taxon>organismal metagenomes</taxon>
    </lineage>
</organism>
<evidence type="ECO:0000313" key="1">
    <source>
        <dbReference type="EMBL" id="GBH22618.1"/>
    </source>
</evidence>